<keyword evidence="3" id="KW-0285">Flavoprotein</keyword>
<dbReference type="Gene3D" id="3.50.50.60">
    <property type="entry name" value="FAD/NAD(P)-binding domain"/>
    <property type="match status" value="1"/>
</dbReference>
<dbReference type="PIRSF" id="PIRSF000137">
    <property type="entry name" value="Alcohol_oxidase"/>
    <property type="match status" value="1"/>
</dbReference>
<dbReference type="SUPFAM" id="SSF54373">
    <property type="entry name" value="FAD-linked reductases, C-terminal domain"/>
    <property type="match status" value="1"/>
</dbReference>
<sequence length="534" mass="58824">MSKPDYDFIIIGAGSTGCVLANRLSARAGLRVLLLEAGPKDRNPWIHIPIGYYRTMDDSRINWGYRTEDVPNSAGRSFDWPRGKVLGGCSSINGLVYARGQAEDFDHWRQLGNTGWSYEDVLPYFRRAEGATIDGLDEDYHGRDGPLGVSRASANPLCDAYIAAAEQAGIPANPDYNGRQQEGAGYFQVTTRNGWRSSAATAYLRPIRKRPNLHVQTDTMVRRLIVEGRRVSGVEVEHRGRIKVLRAGREVLLSAGAINSPKILQLSGIGEAGMLRNLGIEVQHDLPGVGENLQDHYTCRSTYRCSQPVTVNDEVRHWTGKVAVALRWLKDRGGPMSLSAGQVGVFARTRPDVVSPDVQFHFMRFSAQKRGRNLDRHSGFTVTMCQLRPESRGHVRITSADHRVAPSIQPNYLDSGTDCETMVAGMKLVRRVAAQEALADYISEEIRPGPDVTRDEEMLDYVRANGASIFHPSSTCRMGTDREAVVDPRLRLHGLAGLRIADASIMPTLVSANTNAACIMIGEKAADMILAEIS</sequence>
<dbReference type="InterPro" id="IPR007867">
    <property type="entry name" value="GMC_OxRtase_C"/>
</dbReference>
<reference evidence="7 8" key="1">
    <citation type="submission" date="2017-07" db="EMBL/GenBank/DDBJ databases">
        <authorList>
            <person name="Sun Z.S."/>
            <person name="Albrecht U."/>
            <person name="Echele G."/>
            <person name="Lee C.C."/>
        </authorList>
    </citation>
    <scope>NUCLEOTIDE SEQUENCE [LARGE SCALE GENOMIC DNA]</scope>
    <source>
        <strain evidence="7 8">DSM 14827</strain>
    </source>
</reference>
<dbReference type="SUPFAM" id="SSF51905">
    <property type="entry name" value="FAD/NAD(P)-binding domain"/>
    <property type="match status" value="1"/>
</dbReference>
<dbReference type="Pfam" id="PF05199">
    <property type="entry name" value="GMC_oxred_C"/>
    <property type="match status" value="1"/>
</dbReference>
<feature type="binding site" evidence="5">
    <location>
        <position position="85"/>
    </location>
    <ligand>
        <name>FAD</name>
        <dbReference type="ChEBI" id="CHEBI:57692"/>
    </ligand>
</feature>
<evidence type="ECO:0000259" key="6">
    <source>
        <dbReference type="PROSITE" id="PS00624"/>
    </source>
</evidence>
<evidence type="ECO:0000256" key="5">
    <source>
        <dbReference type="PIRSR" id="PIRSR000137-2"/>
    </source>
</evidence>
<evidence type="ECO:0000256" key="2">
    <source>
        <dbReference type="ARBA" id="ARBA00010790"/>
    </source>
</evidence>
<dbReference type="Pfam" id="PF00732">
    <property type="entry name" value="GMC_oxred_N"/>
    <property type="match status" value="1"/>
</dbReference>
<evidence type="ECO:0000256" key="1">
    <source>
        <dbReference type="ARBA" id="ARBA00001974"/>
    </source>
</evidence>
<comment type="similarity">
    <text evidence="2">Belongs to the GMC oxidoreductase family.</text>
</comment>
<dbReference type="PANTHER" id="PTHR11552">
    <property type="entry name" value="GLUCOSE-METHANOL-CHOLINE GMC OXIDOREDUCTASE"/>
    <property type="match status" value="1"/>
</dbReference>
<evidence type="ECO:0000256" key="3">
    <source>
        <dbReference type="ARBA" id="ARBA00022630"/>
    </source>
</evidence>
<feature type="binding site" evidence="5">
    <location>
        <position position="221"/>
    </location>
    <ligand>
        <name>FAD</name>
        <dbReference type="ChEBI" id="CHEBI:57692"/>
    </ligand>
</feature>
<dbReference type="Gene3D" id="3.30.560.10">
    <property type="entry name" value="Glucose Oxidase, domain 3"/>
    <property type="match status" value="1"/>
</dbReference>
<dbReference type="GO" id="GO:0016614">
    <property type="term" value="F:oxidoreductase activity, acting on CH-OH group of donors"/>
    <property type="evidence" value="ECO:0007669"/>
    <property type="project" value="InterPro"/>
</dbReference>
<dbReference type="NCBIfam" id="NF002550">
    <property type="entry name" value="PRK02106.1"/>
    <property type="match status" value="1"/>
</dbReference>
<dbReference type="PROSITE" id="PS00624">
    <property type="entry name" value="GMC_OXRED_2"/>
    <property type="match status" value="1"/>
</dbReference>
<evidence type="ECO:0000313" key="7">
    <source>
        <dbReference type="EMBL" id="SNT72824.1"/>
    </source>
</evidence>
<evidence type="ECO:0000313" key="8">
    <source>
        <dbReference type="Proteomes" id="UP000198307"/>
    </source>
</evidence>
<comment type="cofactor">
    <cofactor evidence="1 5">
        <name>FAD</name>
        <dbReference type="ChEBI" id="CHEBI:57692"/>
    </cofactor>
</comment>
<feature type="binding site" evidence="5">
    <location>
        <begin position="93"/>
        <end position="96"/>
    </location>
    <ligand>
        <name>FAD</name>
        <dbReference type="ChEBI" id="CHEBI:57692"/>
    </ligand>
</feature>
<accession>A0A239PR92</accession>
<dbReference type="PROSITE" id="PS51257">
    <property type="entry name" value="PROKAR_LIPOPROTEIN"/>
    <property type="match status" value="1"/>
</dbReference>
<dbReference type="AlphaFoldDB" id="A0A239PR92"/>
<organism evidence="7 8">
    <name type="scientific">Paracoccus seriniphilus</name>
    <dbReference type="NCBI Taxonomy" id="184748"/>
    <lineage>
        <taxon>Bacteria</taxon>
        <taxon>Pseudomonadati</taxon>
        <taxon>Pseudomonadota</taxon>
        <taxon>Alphaproteobacteria</taxon>
        <taxon>Rhodobacterales</taxon>
        <taxon>Paracoccaceae</taxon>
        <taxon>Paracoccus</taxon>
    </lineage>
</organism>
<feature type="domain" description="Glucose-methanol-choline oxidoreductase N-terminal" evidence="6">
    <location>
        <begin position="256"/>
        <end position="270"/>
    </location>
</feature>
<dbReference type="RefSeq" id="WP_089343602.1">
    <property type="nucleotide sequence ID" value="NZ_CP067129.1"/>
</dbReference>
<dbReference type="GO" id="GO:0050660">
    <property type="term" value="F:flavin adenine dinucleotide binding"/>
    <property type="evidence" value="ECO:0007669"/>
    <property type="project" value="InterPro"/>
</dbReference>
<keyword evidence="4 5" id="KW-0274">FAD</keyword>
<dbReference type="Proteomes" id="UP000198307">
    <property type="component" value="Unassembled WGS sequence"/>
</dbReference>
<dbReference type="PANTHER" id="PTHR11552:SF147">
    <property type="entry name" value="CHOLINE DEHYDROGENASE, MITOCHONDRIAL"/>
    <property type="match status" value="1"/>
</dbReference>
<evidence type="ECO:0000256" key="4">
    <source>
        <dbReference type="ARBA" id="ARBA00022827"/>
    </source>
</evidence>
<dbReference type="InterPro" id="IPR000172">
    <property type="entry name" value="GMC_OxRdtase_N"/>
</dbReference>
<keyword evidence="8" id="KW-1185">Reference proteome</keyword>
<dbReference type="InterPro" id="IPR036188">
    <property type="entry name" value="FAD/NAD-bd_sf"/>
</dbReference>
<dbReference type="InterPro" id="IPR012132">
    <property type="entry name" value="GMC_OxRdtase"/>
</dbReference>
<proteinExistence type="inferred from homology"/>
<dbReference type="OrthoDB" id="9785276at2"/>
<protein>
    <submittedName>
        <fullName evidence="7">Choline dehydrogenase</fullName>
    </submittedName>
</protein>
<name>A0A239PR92_9RHOB</name>
<dbReference type="EMBL" id="FZQB01000003">
    <property type="protein sequence ID" value="SNT72824.1"/>
    <property type="molecule type" value="Genomic_DNA"/>
</dbReference>
<gene>
    <name evidence="7" type="ORF">SAMN05444959_103327</name>
</gene>